<dbReference type="PANTHER" id="PTHR46579">
    <property type="entry name" value="F5/8 TYPE C DOMAIN-CONTAINING PROTEIN-RELATED"/>
    <property type="match status" value="1"/>
</dbReference>
<gene>
    <name evidence="3" type="primary">LOC127750517</name>
</gene>
<dbReference type="GeneID" id="127750517"/>
<reference evidence="3" key="1">
    <citation type="submission" date="2025-08" db="UniProtKB">
        <authorList>
            <consortium name="RefSeq"/>
        </authorList>
    </citation>
    <scope>IDENTIFICATION</scope>
    <source>
        <tissue evidence="3">Whole organism</tissue>
    </source>
</reference>
<dbReference type="RefSeq" id="XP_052128338.1">
    <property type="nucleotide sequence ID" value="XM_052272378.1"/>
</dbReference>
<dbReference type="Pfam" id="PF02992">
    <property type="entry name" value="Transposase_21"/>
    <property type="match status" value="1"/>
</dbReference>
<dbReference type="Proteomes" id="UP000504606">
    <property type="component" value="Unplaced"/>
</dbReference>
<keyword evidence="2" id="KW-1185">Reference proteome</keyword>
<feature type="region of interest" description="Disordered" evidence="1">
    <location>
        <begin position="71"/>
        <end position="127"/>
    </location>
</feature>
<feature type="compositionally biased region" description="Acidic residues" evidence="1">
    <location>
        <begin position="111"/>
        <end position="127"/>
    </location>
</feature>
<evidence type="ECO:0000313" key="2">
    <source>
        <dbReference type="Proteomes" id="UP000504606"/>
    </source>
</evidence>
<evidence type="ECO:0000256" key="1">
    <source>
        <dbReference type="SAM" id="MobiDB-lite"/>
    </source>
</evidence>
<accession>A0A9C6XRH1</accession>
<dbReference type="OrthoDB" id="8184047at2759"/>
<dbReference type="AlphaFoldDB" id="A0A9C6XRH1"/>
<sequence>MPKTQRVHANLRRSARANLVRHIRGHANAEAAAADEYYRRNDRLHNDLEVNRELGEVGEIVVNVRGEAEVQNQAGRRRGGLQPEPRPLTPPREVDRDEGRQNYNNPLGADELNEENNPDDVEPEDSDEEMFDEGVDIEAVPGDTPLYNNANITINESMVMVLSLMLNHNLTGSCIEDLLQVINFHCPAENLHKLSYHKFRKFTRCGKVPMKKKFYCSVCMTGLENEDALCTVCGVDREKNYFVQLPLAPQLRELYKRNSFYNSLQHRHNRVRAGPDNCIEDIYDGSVYKAQEGQGGFLSNRNNISLTWYTDGVPVFSSKNYSIWPFMFLINELPYRMRARRKNVLMAGLWFGPHKPSANLYMRSFLPELRRLYTDGVRVSVADLERINIPVKAIVLAGVCDTPAKSNFLNVAGFSGFYGCPVCEIRGETLNVAGTDHHVYPYQERLTLRTTARFENFARQALQVANATGVQGVKGPTALHLIMPDFLKGAAVDPMHLVTGVVKKLLQLHFDSNHSDESFSLRNVLRVADLELLKIKPPKFIHRKAQTLEEFHRRKASQLMCWFLYYSLPIYKNIMKLEYYYHYLKLVAAISLLNANSVSVQNIQKAERLLKEFVKDFEGLYHLKFCSINIHLLLHLPNCVRHLGPLWVYTCFPMEDLNGKIIGNIHGKTSVDSQFCNTFWQVLCQHRKLNTIIDGPKKDFIKKRKRSVKITDQIAPGCYSVGNYKIFGREGRHIVNALEAAHINPQNTSVYFRLLKGSMIYASKGYERDFASNSSYVAYKLGGLNCYGCVEVFIFVSACNCPDVCECVSGHFAVINGVRKAESFRVPYHNNFELSHIHRYVEAGWIHVVPISCLRTVCVAMNTYNDLYLAEPVNSYEVE</sequence>
<evidence type="ECO:0000313" key="3">
    <source>
        <dbReference type="RefSeq" id="XP_052128338.1"/>
    </source>
</evidence>
<name>A0A9C6XRH1_FRAOC</name>
<dbReference type="InterPro" id="IPR004242">
    <property type="entry name" value="Transposase_21"/>
</dbReference>
<protein>
    <submittedName>
        <fullName evidence="3">Uncharacterized protein LOC127750517</fullName>
    </submittedName>
</protein>
<dbReference type="PANTHER" id="PTHR46579:SF1">
    <property type="entry name" value="F5_8 TYPE C DOMAIN-CONTAINING PROTEIN"/>
    <property type="match status" value="1"/>
</dbReference>
<dbReference type="KEGG" id="foc:127750517"/>
<proteinExistence type="predicted"/>
<organism evidence="2 3">
    <name type="scientific">Frankliniella occidentalis</name>
    <name type="common">Western flower thrips</name>
    <name type="synonym">Euthrips occidentalis</name>
    <dbReference type="NCBI Taxonomy" id="133901"/>
    <lineage>
        <taxon>Eukaryota</taxon>
        <taxon>Metazoa</taxon>
        <taxon>Ecdysozoa</taxon>
        <taxon>Arthropoda</taxon>
        <taxon>Hexapoda</taxon>
        <taxon>Insecta</taxon>
        <taxon>Pterygota</taxon>
        <taxon>Neoptera</taxon>
        <taxon>Paraneoptera</taxon>
        <taxon>Thysanoptera</taxon>
        <taxon>Terebrantia</taxon>
        <taxon>Thripoidea</taxon>
        <taxon>Thripidae</taxon>
        <taxon>Frankliniella</taxon>
    </lineage>
</organism>